<feature type="domain" description="SnoaL-like" evidence="1">
    <location>
        <begin position="36"/>
        <end position="143"/>
    </location>
</feature>
<proteinExistence type="predicted"/>
<gene>
    <name evidence="2" type="ordered locus">KNP414_05265</name>
</gene>
<dbReference type="EMBL" id="CP002869">
    <property type="protein sequence ID" value="AEI43789.1"/>
    <property type="molecule type" value="Genomic_DNA"/>
</dbReference>
<sequence>MSMIKASQTGKEWMNMTGKDIMQVQGTEGAMKEIMREFMESLLEGDTGRWAELFHEEAVFEFPYAPASMIQRLDGKAAIQDYIRHFPELLVIHEFTEPVFYPSSDPDRGVVEFGCRGESVQTGKSYVQSYISVIELKDGRIIHYKDYWNPLAALEALEGGEA</sequence>
<dbReference type="Pfam" id="PF12680">
    <property type="entry name" value="SnoaL_2"/>
    <property type="match status" value="1"/>
</dbReference>
<dbReference type="HOGENOM" id="CLU_124277_1_2_9"/>
<reference evidence="2 3" key="2">
    <citation type="journal article" date="2013" name="Genome Announc.">
        <title>Genome Sequence of Growth-Improving Paenibacillus mucilaginosus Strain KNP414.</title>
        <authorList>
            <person name="Lu J.J."/>
            <person name="Wang J.F."/>
            <person name="Hu X.F."/>
        </authorList>
    </citation>
    <scope>NUCLEOTIDE SEQUENCE [LARGE SCALE GENOMIC DNA]</scope>
    <source>
        <strain evidence="2 3">KNP414</strain>
    </source>
</reference>
<dbReference type="PATRIC" id="fig|1036673.3.peg.4876"/>
<dbReference type="CDD" id="cd00531">
    <property type="entry name" value="NTF2_like"/>
    <property type="match status" value="1"/>
</dbReference>
<evidence type="ECO:0000313" key="2">
    <source>
        <dbReference type="EMBL" id="AEI43789.1"/>
    </source>
</evidence>
<evidence type="ECO:0000313" key="3">
    <source>
        <dbReference type="Proteomes" id="UP000006620"/>
    </source>
</evidence>
<accession>F8FE30</accession>
<reference evidence="3" key="1">
    <citation type="submission" date="2011-06" db="EMBL/GenBank/DDBJ databases">
        <title>Complete genome sequence of Paenibacillus mucilaginosus KNP414.</title>
        <authorList>
            <person name="Wang J."/>
            <person name="Hu S."/>
            <person name="Hu X."/>
            <person name="Zhang B."/>
            <person name="Dong D."/>
            <person name="Zhang S."/>
            <person name="Zhao K."/>
            <person name="Wu D."/>
        </authorList>
    </citation>
    <scope>NUCLEOTIDE SEQUENCE [LARGE SCALE GENOMIC DNA]</scope>
    <source>
        <strain evidence="3">KNP414</strain>
    </source>
</reference>
<evidence type="ECO:0000259" key="1">
    <source>
        <dbReference type="Pfam" id="PF12680"/>
    </source>
</evidence>
<dbReference type="Gene3D" id="3.10.450.50">
    <property type="match status" value="1"/>
</dbReference>
<dbReference type="Proteomes" id="UP000006620">
    <property type="component" value="Chromosome"/>
</dbReference>
<dbReference type="InterPro" id="IPR037401">
    <property type="entry name" value="SnoaL-like"/>
</dbReference>
<name>F8FE30_PAEMK</name>
<organism evidence="2 3">
    <name type="scientific">Paenibacillus mucilaginosus (strain KNP414)</name>
    <dbReference type="NCBI Taxonomy" id="1036673"/>
    <lineage>
        <taxon>Bacteria</taxon>
        <taxon>Bacillati</taxon>
        <taxon>Bacillota</taxon>
        <taxon>Bacilli</taxon>
        <taxon>Bacillales</taxon>
        <taxon>Paenibacillaceae</taxon>
        <taxon>Paenibacillus</taxon>
    </lineage>
</organism>
<dbReference type="AlphaFoldDB" id="F8FE30"/>
<dbReference type="InterPro" id="IPR032710">
    <property type="entry name" value="NTF2-like_dom_sf"/>
</dbReference>
<protein>
    <recommendedName>
        <fullName evidence="1">SnoaL-like domain-containing protein</fullName>
    </recommendedName>
</protein>
<dbReference type="KEGG" id="pms:KNP414_05265"/>
<dbReference type="SUPFAM" id="SSF54427">
    <property type="entry name" value="NTF2-like"/>
    <property type="match status" value="1"/>
</dbReference>